<evidence type="ECO:0000259" key="3">
    <source>
        <dbReference type="Pfam" id="PF09699"/>
    </source>
</evidence>
<dbReference type="Proteomes" id="UP001317705">
    <property type="component" value="Chromosome"/>
</dbReference>
<protein>
    <submittedName>
        <fullName evidence="4">Cytochrome c</fullName>
    </submittedName>
</protein>
<dbReference type="InterPro" id="IPR036280">
    <property type="entry name" value="Multihaem_cyt_sf"/>
</dbReference>
<dbReference type="NCBIfam" id="TIGR01904">
    <property type="entry name" value="GSu_C4xC__C2xCH"/>
    <property type="match status" value="2"/>
</dbReference>
<feature type="domain" description="Doubled CXXCH motif" evidence="3">
    <location>
        <begin position="128"/>
        <end position="160"/>
    </location>
</feature>
<dbReference type="SUPFAM" id="SSF48695">
    <property type="entry name" value="Multiheme cytochromes"/>
    <property type="match status" value="4"/>
</dbReference>
<evidence type="ECO:0000256" key="1">
    <source>
        <dbReference type="ARBA" id="ARBA00022729"/>
    </source>
</evidence>
<sequence length="1022" mass="105303">MSNRIRCCVAVVLFGLALATPALAIDPPHASVSGFTCSTCHTAHVTLGSVGYNNICLTCHRPGVPRGGTLPFAPADMANPFGTYTGLRLGTPYQTSHAWTGSDNVPRAGAAPPQNAVLNGLSTDGTLACSRCHDPHNNTYPPYLRLANDRDQLCLDCHRARNTTDQGRGTHPVNIAYSSAVKRNPAGYNAVPLNSNPANPTSAMRLIGGTVLCSTCHGVHYTDSNSATFDNHSSYATLKPSAGYLLRTDLRGATSSALSICNNCHKKTYHNGKGQNIQCADCHGGHVDAGDGSAPNVFLINRFINASSSFGVVRNKQVFMLYTAAAKRVYKNPDGTGICQACHVVPTGSSYPAEHSLATGTAAVCSGCHMHVSSTWSFSASGAACSTCHGYPPRTATSGGPDGMAAGYAVAGVSEATTPHRRHAGGGSDYNYACDQCHKGNSHNTGTFQDVFKSTAGSIAATAGATPTYNAATRSCANVYCHSDGAPRNSALVPVLTTKTVPAWPNGAGTITGCSACHAAQPATNAHTAHLAKGYGCVVCHADTVSDNTTIADRSKHADGQKTVVFSSTNPLAAGTLWNATTASCSASRCHSNGVAGSTGAPNTTPVWTNPATGACGSCHATSPAIAATTTQTIATGRHTSHLTTVYGVQLGTTLTACQTCHDYSTAKHVNGVVDLLPAACNGCHPQGAVWTSTTRLACTSCHAAVPSVVKGVAAPYKASFALSGHGQSGSAYNASRACESCHDANSAHISGVLGDATRLLLPDDNTQCASCHNDSTKVSTAAKQNVASHVTVKGGQSTMLCKVCHDPHGTTNLAMVRTTINGVAIAFTNLSSGFVKTAAPYNGLCQVCHSQTAHYKAGQAPDGHPTKYCLSCHSHKGTFAFQPVGGGACDSCHGYPPAPVGFVPTTGDYGAAKTEDYPGGGGAHVIGKHVPKAAVPSQGWSNCTPCHGNGSLNPATHTMVLPVTPSKVTIDVQDRYKFNSTLPLGPQQYSGKLLDGGANATGSCSNVSCHYKPSKRWSTTR</sequence>
<dbReference type="PANTHER" id="PTHR35038">
    <property type="entry name" value="DISSIMILATORY SULFITE REDUCTASE SIRA"/>
    <property type="match status" value="1"/>
</dbReference>
<name>A0ABN6VXT1_9BACT</name>
<dbReference type="InterPro" id="IPR010177">
    <property type="entry name" value="Paired_CXXCH_1"/>
</dbReference>
<dbReference type="InterPro" id="IPR010176">
    <property type="entry name" value="C4xCH_C2xCH_motif_GEOSU"/>
</dbReference>
<proteinExistence type="predicted"/>
<dbReference type="EMBL" id="AP027151">
    <property type="protein sequence ID" value="BDV44294.1"/>
    <property type="molecule type" value="Genomic_DNA"/>
</dbReference>
<organism evidence="4 5">
    <name type="scientific">Geotalea uraniireducens</name>
    <dbReference type="NCBI Taxonomy" id="351604"/>
    <lineage>
        <taxon>Bacteria</taxon>
        <taxon>Pseudomonadati</taxon>
        <taxon>Thermodesulfobacteriota</taxon>
        <taxon>Desulfuromonadia</taxon>
        <taxon>Geobacterales</taxon>
        <taxon>Geobacteraceae</taxon>
        <taxon>Geotalea</taxon>
    </lineage>
</organism>
<dbReference type="Gene3D" id="1.10.1130.10">
    <property type="entry name" value="Flavocytochrome C3, Chain A"/>
    <property type="match status" value="1"/>
</dbReference>
<evidence type="ECO:0000256" key="2">
    <source>
        <dbReference type="SAM" id="SignalP"/>
    </source>
</evidence>
<accession>A0ABN6VXT1</accession>
<dbReference type="Pfam" id="PF09699">
    <property type="entry name" value="Paired_CXXCH_1"/>
    <property type="match status" value="1"/>
</dbReference>
<keyword evidence="1 2" id="KW-0732">Signal</keyword>
<dbReference type="RefSeq" id="WP_282000400.1">
    <property type="nucleotide sequence ID" value="NZ_AP027151.1"/>
</dbReference>
<evidence type="ECO:0000313" key="4">
    <source>
        <dbReference type="EMBL" id="BDV44294.1"/>
    </source>
</evidence>
<evidence type="ECO:0000313" key="5">
    <source>
        <dbReference type="Proteomes" id="UP001317705"/>
    </source>
</evidence>
<feature type="chain" id="PRO_5045233596" evidence="2">
    <location>
        <begin position="25"/>
        <end position="1022"/>
    </location>
</feature>
<reference evidence="4 5" key="1">
    <citation type="submission" date="2022-12" db="EMBL/GenBank/DDBJ databases">
        <title>Polyphasic characterization of Geotalea uranireducens NIT-SL11 newly isolated from a complex of sewage sludge and microbially reduced graphene oxide.</title>
        <authorList>
            <person name="Xie L."/>
            <person name="Yoshida N."/>
            <person name="Meng L."/>
        </authorList>
    </citation>
    <scope>NUCLEOTIDE SEQUENCE [LARGE SCALE GENOMIC DNA]</scope>
    <source>
        <strain evidence="4 5">NIT-SL11</strain>
    </source>
</reference>
<dbReference type="Pfam" id="PF09698">
    <property type="entry name" value="GSu_C4xC__C2xCH"/>
    <property type="match status" value="2"/>
</dbReference>
<keyword evidence="5" id="KW-1185">Reference proteome</keyword>
<feature type="signal peptide" evidence="2">
    <location>
        <begin position="1"/>
        <end position="24"/>
    </location>
</feature>
<dbReference type="Gene3D" id="3.90.10.10">
    <property type="entry name" value="Cytochrome C3"/>
    <property type="match status" value="1"/>
</dbReference>
<dbReference type="InterPro" id="IPR051829">
    <property type="entry name" value="Multiheme_Cytochr_ET"/>
</dbReference>
<gene>
    <name evidence="4" type="primary">omcH</name>
    <name evidence="4" type="ORF">GURASL_32170</name>
</gene>